<feature type="transmembrane region" description="Helical" evidence="1">
    <location>
        <begin position="165"/>
        <end position="182"/>
    </location>
</feature>
<dbReference type="Pfam" id="PF22765">
    <property type="entry name" value="DUF7010"/>
    <property type="match status" value="1"/>
</dbReference>
<evidence type="ECO:0000256" key="1">
    <source>
        <dbReference type="SAM" id="Phobius"/>
    </source>
</evidence>
<protein>
    <recommendedName>
        <fullName evidence="4">DUF308 domain-containing protein</fullName>
    </recommendedName>
</protein>
<dbReference type="RefSeq" id="WP_273598469.1">
    <property type="nucleotide sequence ID" value="NZ_JAQQXT010000001.1"/>
</dbReference>
<dbReference type="EMBL" id="JAQQXT010000001">
    <property type="protein sequence ID" value="MDC8769961.1"/>
    <property type="molecule type" value="Genomic_DNA"/>
</dbReference>
<proteinExistence type="predicted"/>
<feature type="transmembrane region" description="Helical" evidence="1">
    <location>
        <begin position="26"/>
        <end position="46"/>
    </location>
</feature>
<keyword evidence="3" id="KW-1185">Reference proteome</keyword>
<organism evidence="2 3">
    <name type="scientific">Roseateles albus</name>
    <dbReference type="NCBI Taxonomy" id="2987525"/>
    <lineage>
        <taxon>Bacteria</taxon>
        <taxon>Pseudomonadati</taxon>
        <taxon>Pseudomonadota</taxon>
        <taxon>Betaproteobacteria</taxon>
        <taxon>Burkholderiales</taxon>
        <taxon>Sphaerotilaceae</taxon>
        <taxon>Roseateles</taxon>
    </lineage>
</organism>
<accession>A0ABT5K7M0</accession>
<feature type="transmembrane region" description="Helical" evidence="1">
    <location>
        <begin position="91"/>
        <end position="110"/>
    </location>
</feature>
<keyword evidence="1" id="KW-1133">Transmembrane helix</keyword>
<gene>
    <name evidence="2" type="ORF">PRZ03_00145</name>
</gene>
<dbReference type="Proteomes" id="UP001221189">
    <property type="component" value="Unassembled WGS sequence"/>
</dbReference>
<evidence type="ECO:0000313" key="2">
    <source>
        <dbReference type="EMBL" id="MDC8769961.1"/>
    </source>
</evidence>
<evidence type="ECO:0008006" key="4">
    <source>
        <dbReference type="Google" id="ProtNLM"/>
    </source>
</evidence>
<reference evidence="2 3" key="1">
    <citation type="submission" date="2022-10" db="EMBL/GenBank/DDBJ databases">
        <title>Paucibacter sp. hw1 Genome sequencing.</title>
        <authorList>
            <person name="Park S."/>
        </authorList>
    </citation>
    <scope>NUCLEOTIDE SEQUENCE [LARGE SCALE GENOMIC DNA]</scope>
    <source>
        <strain evidence="3">hw1</strain>
    </source>
</reference>
<sequence length="211" mass="23558">MNQPSLAHSAPRSLEQQRDEFTRRRFLAMPLAGTLAWALIGLVGWLGTPFQAVMTLYFGTGSIFYLGVFLSRFTGENLLSRNKDKNEFDRLFLSAMLMSLAVFAIALPWASQDHQSLPLTVGILAGLMWLPFSWIIQHWIGAFHAIARTLLLVAAWYAFPGQRFMLIPALIVGLYIITIVVLERRWRRVNGMASALSAARQTSAPASCETA</sequence>
<feature type="transmembrane region" description="Helical" evidence="1">
    <location>
        <begin position="52"/>
        <end position="70"/>
    </location>
</feature>
<keyword evidence="1" id="KW-0472">Membrane</keyword>
<evidence type="ECO:0000313" key="3">
    <source>
        <dbReference type="Proteomes" id="UP001221189"/>
    </source>
</evidence>
<feature type="transmembrane region" description="Helical" evidence="1">
    <location>
        <begin position="139"/>
        <end position="159"/>
    </location>
</feature>
<comment type="caution">
    <text evidence="2">The sequence shown here is derived from an EMBL/GenBank/DDBJ whole genome shotgun (WGS) entry which is preliminary data.</text>
</comment>
<name>A0ABT5K7M0_9BURK</name>
<keyword evidence="1" id="KW-0812">Transmembrane</keyword>
<dbReference type="InterPro" id="IPR053824">
    <property type="entry name" value="DUF7010"/>
</dbReference>
<feature type="transmembrane region" description="Helical" evidence="1">
    <location>
        <begin position="116"/>
        <end position="132"/>
    </location>
</feature>